<keyword evidence="2" id="KW-0732">Signal</keyword>
<proteinExistence type="predicted"/>
<feature type="chain" id="PRO_5037066170" evidence="2">
    <location>
        <begin position="21"/>
        <end position="709"/>
    </location>
</feature>
<dbReference type="InterPro" id="IPR029058">
    <property type="entry name" value="AB_hydrolase_fold"/>
</dbReference>
<reference evidence="5" key="1">
    <citation type="submission" date="2022-11" db="UniProtKB">
        <authorList>
            <consortium name="WormBaseParasite"/>
        </authorList>
    </citation>
    <scope>IDENTIFICATION</scope>
</reference>
<feature type="signal peptide" evidence="2">
    <location>
        <begin position="1"/>
        <end position="20"/>
    </location>
</feature>
<dbReference type="Pfam" id="PF00326">
    <property type="entry name" value="Peptidase_S9"/>
    <property type="match status" value="1"/>
</dbReference>
<dbReference type="PANTHER" id="PTHR42776:SF27">
    <property type="entry name" value="DIPEPTIDYL PEPTIDASE FAMILY MEMBER 6"/>
    <property type="match status" value="1"/>
</dbReference>
<evidence type="ECO:0000313" key="4">
    <source>
        <dbReference type="Proteomes" id="UP000887566"/>
    </source>
</evidence>
<dbReference type="PANTHER" id="PTHR42776">
    <property type="entry name" value="SERINE PEPTIDASE S9 FAMILY MEMBER"/>
    <property type="match status" value="1"/>
</dbReference>
<dbReference type="SUPFAM" id="SSF53474">
    <property type="entry name" value="alpha/beta-Hydrolases"/>
    <property type="match status" value="1"/>
</dbReference>
<dbReference type="Gene3D" id="3.40.50.1820">
    <property type="entry name" value="alpha/beta hydrolase"/>
    <property type="match status" value="1"/>
</dbReference>
<sequence length="709" mass="79847">MIWRVALCACFIHLLASLAAVEAPAGSPIEQEVEPVDASTTAKPAETPLIPRAVLFDNPDRADVSLSADGKTVGYLAPYNDVLNIWVIPIDELLKNLSTARPVTFLKGRGVMAFVWTYMPGMVIFGQDHDGDENMRLWKLDINKKVLKPEVLADKPGVFASLIRPFDRKHPELIKLALNERDKRFHDHYIVNLVTGKSEIYFNNTVGFKGLVYDNDGRLRLGYREDLTGGNEYMRANWSGDGRQILSWETYRNVSFEDKGITQVAGFSKDNSEIYWYNAEGRDFGVLLVHPFDNPANKTILYTPKKSEIASAFFHPFDYTLLSVTENYERHERYVMNETIRADIELLRTLEDTEIFGISYADLDFDKWFVTFYFDNLPATMYYYDRKTKRADYLFSSKDILLDMVLSRMHPVEVKTRDNLTMLCYISLPVESDPKGTGRPFGPLPMVLSVHGGPSSRDYWGFSPDVQHFTNRGYAVLQCNFRGSSGFGRAFLNAGNGEWAGKMHDDLIDASNWAIQQKIALADKIAIEGGSYGGYAALVGLTFTPDFFACGIDVVGPSNLVTLVETIPSYWAPAYNSFVRKIGGDPRTKAGREFLISRSPLTFANRIKKPLLIAQGANDPRVKRNESDQIVRALKKNDILVTYLVYPDEGHGFRRPENQMSYHALAERFLSNCLGGRFEPTTNETKASSVEVIEVGGLTKDDNDVLILT</sequence>
<evidence type="ECO:0000256" key="1">
    <source>
        <dbReference type="ARBA" id="ARBA00022801"/>
    </source>
</evidence>
<dbReference type="AlphaFoldDB" id="A0A914X460"/>
<keyword evidence="4" id="KW-1185">Reference proteome</keyword>
<dbReference type="InterPro" id="IPR001375">
    <property type="entry name" value="Peptidase_S9_cat"/>
</dbReference>
<protein>
    <submittedName>
        <fullName evidence="5">Peptidase S9 prolyl oligopeptidase catalytic domain-containing protein</fullName>
    </submittedName>
</protein>
<name>A0A914X460_9BILA</name>
<accession>A0A914X460</accession>
<dbReference type="GO" id="GO:0006508">
    <property type="term" value="P:proteolysis"/>
    <property type="evidence" value="ECO:0007669"/>
    <property type="project" value="InterPro"/>
</dbReference>
<dbReference type="Proteomes" id="UP000887566">
    <property type="component" value="Unplaced"/>
</dbReference>
<evidence type="ECO:0000256" key="2">
    <source>
        <dbReference type="SAM" id="SignalP"/>
    </source>
</evidence>
<feature type="domain" description="Peptidase S9 prolyl oligopeptidase catalytic" evidence="3">
    <location>
        <begin position="460"/>
        <end position="676"/>
    </location>
</feature>
<dbReference type="WBParaSite" id="PSAMB.scaffold640size52828.g7578.t1">
    <property type="protein sequence ID" value="PSAMB.scaffold640size52828.g7578.t1"/>
    <property type="gene ID" value="PSAMB.scaffold640size52828.g7578"/>
</dbReference>
<keyword evidence="1" id="KW-0378">Hydrolase</keyword>
<dbReference type="SUPFAM" id="SSF82171">
    <property type="entry name" value="DPP6 N-terminal domain-like"/>
    <property type="match status" value="1"/>
</dbReference>
<evidence type="ECO:0000313" key="5">
    <source>
        <dbReference type="WBParaSite" id="PSAMB.scaffold640size52828.g7578.t1"/>
    </source>
</evidence>
<organism evidence="4 5">
    <name type="scientific">Plectus sambesii</name>
    <dbReference type="NCBI Taxonomy" id="2011161"/>
    <lineage>
        <taxon>Eukaryota</taxon>
        <taxon>Metazoa</taxon>
        <taxon>Ecdysozoa</taxon>
        <taxon>Nematoda</taxon>
        <taxon>Chromadorea</taxon>
        <taxon>Plectida</taxon>
        <taxon>Plectina</taxon>
        <taxon>Plectoidea</taxon>
        <taxon>Plectidae</taxon>
        <taxon>Plectus</taxon>
    </lineage>
</organism>
<evidence type="ECO:0000259" key="3">
    <source>
        <dbReference type="Pfam" id="PF00326"/>
    </source>
</evidence>
<dbReference type="GO" id="GO:0004252">
    <property type="term" value="F:serine-type endopeptidase activity"/>
    <property type="evidence" value="ECO:0007669"/>
    <property type="project" value="TreeGrafter"/>
</dbReference>